<dbReference type="AlphaFoldDB" id="A0A511V3C9"/>
<organism evidence="1 2">
    <name type="scientific">Cerasibacillus quisquiliarum</name>
    <dbReference type="NCBI Taxonomy" id="227865"/>
    <lineage>
        <taxon>Bacteria</taxon>
        <taxon>Bacillati</taxon>
        <taxon>Bacillota</taxon>
        <taxon>Bacilli</taxon>
        <taxon>Bacillales</taxon>
        <taxon>Bacillaceae</taxon>
        <taxon>Cerasibacillus</taxon>
    </lineage>
</organism>
<dbReference type="EMBL" id="BJXW01000035">
    <property type="protein sequence ID" value="GEN32243.1"/>
    <property type="molecule type" value="Genomic_DNA"/>
</dbReference>
<gene>
    <name evidence="1" type="ORF">CQU01_24810</name>
</gene>
<proteinExistence type="predicted"/>
<evidence type="ECO:0000313" key="1">
    <source>
        <dbReference type="EMBL" id="GEN32243.1"/>
    </source>
</evidence>
<comment type="caution">
    <text evidence="1">The sequence shown here is derived from an EMBL/GenBank/DDBJ whole genome shotgun (WGS) entry which is preliminary data.</text>
</comment>
<evidence type="ECO:0000313" key="2">
    <source>
        <dbReference type="Proteomes" id="UP000321491"/>
    </source>
</evidence>
<dbReference type="Proteomes" id="UP000321491">
    <property type="component" value="Unassembled WGS sequence"/>
</dbReference>
<reference evidence="1 2" key="1">
    <citation type="submission" date="2019-07" db="EMBL/GenBank/DDBJ databases">
        <title>Whole genome shotgun sequence of Cerasibacillus quisquiliarum NBRC 102429.</title>
        <authorList>
            <person name="Hosoyama A."/>
            <person name="Uohara A."/>
            <person name="Ohji S."/>
            <person name="Ichikawa N."/>
        </authorList>
    </citation>
    <scope>NUCLEOTIDE SEQUENCE [LARGE SCALE GENOMIC DNA]</scope>
    <source>
        <strain evidence="1 2">NBRC 102429</strain>
    </source>
</reference>
<name>A0A511V3C9_9BACI</name>
<sequence>MVYNATGIKKRRMRKTKDIPGIFLSNDTVSVNITTIPIKIAK</sequence>
<accession>A0A511V3C9</accession>
<keyword evidence="2" id="KW-1185">Reference proteome</keyword>
<protein>
    <submittedName>
        <fullName evidence="1">Uncharacterized protein</fullName>
    </submittedName>
</protein>